<evidence type="ECO:0000313" key="3">
    <source>
        <dbReference type="Proteomes" id="UP000315145"/>
    </source>
</evidence>
<comment type="caution">
    <text evidence="1">The sequence shown here is derived from an EMBL/GenBank/DDBJ whole genome shotgun (WGS) entry which is preliminary data.</text>
</comment>
<proteinExistence type="predicted"/>
<dbReference type="OrthoDB" id="1095452at2"/>
<evidence type="ECO:0000313" key="1">
    <source>
        <dbReference type="EMBL" id="KAA5824093.1"/>
    </source>
</evidence>
<evidence type="ECO:0008006" key="5">
    <source>
        <dbReference type="Google" id="ProtNLM"/>
    </source>
</evidence>
<reference evidence="1" key="3">
    <citation type="submission" date="2019-09" db="EMBL/GenBank/DDBJ databases">
        <authorList>
            <person name="Zhang D.-C."/>
        </authorList>
    </citation>
    <scope>NUCLEOTIDE SEQUENCE</scope>
    <source>
        <strain evidence="1">RU-4-M-4</strain>
    </source>
</reference>
<gene>
    <name evidence="1" type="ORF">F2B50_10790</name>
    <name evidence="2" type="ORF">FPF71_10790</name>
</gene>
<reference evidence="1 4" key="1">
    <citation type="journal article" date="2015" name="Int. J. Syst. Evol. Microbiol.">
        <title>Algibacter amylolyticus sp. nov., isolated from intertidal sediment.</title>
        <authorList>
            <person name="Zhang D.C."/>
            <person name="Wu J."/>
            <person name="Neuner K."/>
            <person name="Yao J."/>
            <person name="Margesin R."/>
        </authorList>
    </citation>
    <scope>NUCLEOTIDE SEQUENCE [LARGE SCALE GENOMIC DNA]</scope>
    <source>
        <strain evidence="1 4">RU-4-M-4</strain>
    </source>
</reference>
<sequence length="222" mass="26148">MRYNNHIELQKTEFEFKEFVMLNLIYPEIEGLNGLNEEMLIEVDIEFEIDSNNVPKSILKAKHFNGIPRMVSFKKELLKIQYDLFFEECIRIIDAFKNWKQHKNDNQYKNIKFYKTIYFAYHSEYFSNKKSFVINPDIKPYFKVKNEKYERIINCKFGCDGVANLLCIVEKNGELSNIEIIGVSGKISSDFAIKELKSLGNLEPASKNGKKIRTQIDLLIYI</sequence>
<accession>A0A5M7B3C9</accession>
<dbReference type="AlphaFoldDB" id="A0A5M7B3C9"/>
<evidence type="ECO:0000313" key="4">
    <source>
        <dbReference type="Proteomes" id="UP000322315"/>
    </source>
</evidence>
<name>A0A5M7B3C9_9FLAO</name>
<dbReference type="RefSeq" id="WP_144116679.1">
    <property type="nucleotide sequence ID" value="NZ_JACHGE010000010.1"/>
</dbReference>
<dbReference type="EMBL" id="VWRS01000007">
    <property type="protein sequence ID" value="KAA5824093.1"/>
    <property type="molecule type" value="Genomic_DNA"/>
</dbReference>
<dbReference type="Proteomes" id="UP000322315">
    <property type="component" value="Unassembled WGS sequence"/>
</dbReference>
<reference evidence="2 3" key="2">
    <citation type="submission" date="2019-07" db="EMBL/GenBank/DDBJ databases">
        <title>Algibacter marinivivus sp. nov., isolated from the surface of a marine red alga.</title>
        <authorList>
            <person name="Zhong X."/>
            <person name="Xu W."/>
            <person name="Zhang Y."/>
            <person name="Zhang Q."/>
            <person name="Du Z."/>
        </authorList>
    </citation>
    <scope>NUCLEOTIDE SEQUENCE [LARGE SCALE GENOMIC DNA]</scope>
    <source>
        <strain evidence="2 3">RU-4-M-4</strain>
    </source>
</reference>
<evidence type="ECO:0000313" key="2">
    <source>
        <dbReference type="EMBL" id="TSJ74570.1"/>
    </source>
</evidence>
<keyword evidence="3" id="KW-1185">Reference proteome</keyword>
<dbReference type="EMBL" id="VMBF01000007">
    <property type="protein sequence ID" value="TSJ74570.1"/>
    <property type="molecule type" value="Genomic_DNA"/>
</dbReference>
<organism evidence="1 4">
    <name type="scientific">Algibacter amylolyticus</name>
    <dbReference type="NCBI Taxonomy" id="1608400"/>
    <lineage>
        <taxon>Bacteria</taxon>
        <taxon>Pseudomonadati</taxon>
        <taxon>Bacteroidota</taxon>
        <taxon>Flavobacteriia</taxon>
        <taxon>Flavobacteriales</taxon>
        <taxon>Flavobacteriaceae</taxon>
        <taxon>Algibacter</taxon>
    </lineage>
</organism>
<protein>
    <recommendedName>
        <fullName evidence="5">TonB C-terminal domain-containing protein</fullName>
    </recommendedName>
</protein>
<dbReference type="Proteomes" id="UP000315145">
    <property type="component" value="Unassembled WGS sequence"/>
</dbReference>